<dbReference type="Proteomes" id="UP000308652">
    <property type="component" value="Unassembled WGS sequence"/>
</dbReference>
<accession>A0A5C3LRZ3</accession>
<name>A0A5C3LRZ3_9AGAR</name>
<keyword evidence="2" id="KW-1185">Reference proteome</keyword>
<sequence length="269" mass="30637">MQYHICKFSTDVKRSHRVAIPREDAAGFIQGVKNAMKDANIDLVIPMHEEIFYLADAAETVPEIKSRLLSPPFKTLIRLHNKWEFVQLLTAVSLDTPKARLCKSYEDVKKLKMDVEWALKPVFGRASTSVYHLKPGKPFPPSTGKDRIDVDDGNHYIAQEWLYRNRYCSYSVPQDGKVAAFAVYTMQDAIDGTSQTPLLRISSINMIAKDRLVFTSNQSTTHTTHKFVTSSTVLPTPVEASQTRLWFNSTPSLVAERLRAPWCYSRYYA</sequence>
<gene>
    <name evidence="1" type="ORF">BDQ12DRAFT_726254</name>
</gene>
<protein>
    <submittedName>
        <fullName evidence="1">Uncharacterized protein</fullName>
    </submittedName>
</protein>
<proteinExistence type="predicted"/>
<evidence type="ECO:0000313" key="2">
    <source>
        <dbReference type="Proteomes" id="UP000308652"/>
    </source>
</evidence>
<reference evidence="1 2" key="1">
    <citation type="journal article" date="2019" name="Nat. Ecol. Evol.">
        <title>Megaphylogeny resolves global patterns of mushroom evolution.</title>
        <authorList>
            <person name="Varga T."/>
            <person name="Krizsan K."/>
            <person name="Foldi C."/>
            <person name="Dima B."/>
            <person name="Sanchez-Garcia M."/>
            <person name="Sanchez-Ramirez S."/>
            <person name="Szollosi G.J."/>
            <person name="Szarkandi J.G."/>
            <person name="Papp V."/>
            <person name="Albert L."/>
            <person name="Andreopoulos W."/>
            <person name="Angelini C."/>
            <person name="Antonin V."/>
            <person name="Barry K.W."/>
            <person name="Bougher N.L."/>
            <person name="Buchanan P."/>
            <person name="Buyck B."/>
            <person name="Bense V."/>
            <person name="Catcheside P."/>
            <person name="Chovatia M."/>
            <person name="Cooper J."/>
            <person name="Damon W."/>
            <person name="Desjardin D."/>
            <person name="Finy P."/>
            <person name="Geml J."/>
            <person name="Haridas S."/>
            <person name="Hughes K."/>
            <person name="Justo A."/>
            <person name="Karasinski D."/>
            <person name="Kautmanova I."/>
            <person name="Kiss B."/>
            <person name="Kocsube S."/>
            <person name="Kotiranta H."/>
            <person name="LaButti K.M."/>
            <person name="Lechner B.E."/>
            <person name="Liimatainen K."/>
            <person name="Lipzen A."/>
            <person name="Lukacs Z."/>
            <person name="Mihaltcheva S."/>
            <person name="Morgado L.N."/>
            <person name="Niskanen T."/>
            <person name="Noordeloos M.E."/>
            <person name="Ohm R.A."/>
            <person name="Ortiz-Santana B."/>
            <person name="Ovrebo C."/>
            <person name="Racz N."/>
            <person name="Riley R."/>
            <person name="Savchenko A."/>
            <person name="Shiryaev A."/>
            <person name="Soop K."/>
            <person name="Spirin V."/>
            <person name="Szebenyi C."/>
            <person name="Tomsovsky M."/>
            <person name="Tulloss R.E."/>
            <person name="Uehling J."/>
            <person name="Grigoriev I.V."/>
            <person name="Vagvolgyi C."/>
            <person name="Papp T."/>
            <person name="Martin F.M."/>
            <person name="Miettinen O."/>
            <person name="Hibbett D.S."/>
            <person name="Nagy L.G."/>
        </authorList>
    </citation>
    <scope>NUCLEOTIDE SEQUENCE [LARGE SCALE GENOMIC DNA]</scope>
    <source>
        <strain evidence="1 2">CBS 166.37</strain>
    </source>
</reference>
<evidence type="ECO:0000313" key="1">
    <source>
        <dbReference type="EMBL" id="TFK35123.1"/>
    </source>
</evidence>
<dbReference type="EMBL" id="ML213624">
    <property type="protein sequence ID" value="TFK35123.1"/>
    <property type="molecule type" value="Genomic_DNA"/>
</dbReference>
<organism evidence="1 2">
    <name type="scientific">Crucibulum laeve</name>
    <dbReference type="NCBI Taxonomy" id="68775"/>
    <lineage>
        <taxon>Eukaryota</taxon>
        <taxon>Fungi</taxon>
        <taxon>Dikarya</taxon>
        <taxon>Basidiomycota</taxon>
        <taxon>Agaricomycotina</taxon>
        <taxon>Agaricomycetes</taxon>
        <taxon>Agaricomycetidae</taxon>
        <taxon>Agaricales</taxon>
        <taxon>Agaricineae</taxon>
        <taxon>Nidulariaceae</taxon>
        <taxon>Crucibulum</taxon>
    </lineage>
</organism>
<dbReference type="AlphaFoldDB" id="A0A5C3LRZ3"/>
<dbReference type="OrthoDB" id="186626at2759"/>